<reference evidence="1 2" key="1">
    <citation type="submission" date="2023-08" db="EMBL/GenBank/DDBJ databases">
        <title>Comparative genomics and taxonomic characterization of three novel marine species of genus Marivirga.</title>
        <authorList>
            <person name="Muhammad N."/>
            <person name="Kim S.-G."/>
        </authorList>
    </citation>
    <scope>NUCLEOTIDE SEQUENCE [LARGE SCALE GENOMIC DNA]</scope>
    <source>
        <strain evidence="1 2">BDSF4-3</strain>
    </source>
</reference>
<accession>A0AA49GDA3</accession>
<dbReference type="InterPro" id="IPR055679">
    <property type="entry name" value="DUF7255"/>
</dbReference>
<dbReference type="RefSeq" id="WP_308347173.1">
    <property type="nucleotide sequence ID" value="NZ_CP129971.1"/>
</dbReference>
<keyword evidence="2" id="KW-1185">Reference proteome</keyword>
<dbReference type="Proteomes" id="UP001230496">
    <property type="component" value="Chromosome"/>
</dbReference>
<evidence type="ECO:0000313" key="1">
    <source>
        <dbReference type="EMBL" id="WKK74888.1"/>
    </source>
</evidence>
<sequence length="108" mass="13758">MILKKLYHQQISYFDELAEKMEVHWDDFLDKDLKFSYWLLYFQHSQYHLFFEPDYHFSRYRLKPLRNSFYSKDQFLIYGNGELIKDYMLYNILRKIINKRLRNEKNFY</sequence>
<dbReference type="AlphaFoldDB" id="A0AA49GDA3"/>
<evidence type="ECO:0000313" key="2">
    <source>
        <dbReference type="Proteomes" id="UP001230496"/>
    </source>
</evidence>
<dbReference type="KEGG" id="msaa:QYS49_24990"/>
<gene>
    <name evidence="1" type="ORF">QYS49_24990</name>
</gene>
<proteinExistence type="predicted"/>
<dbReference type="EMBL" id="CP129971">
    <property type="protein sequence ID" value="WKK74888.1"/>
    <property type="molecule type" value="Genomic_DNA"/>
</dbReference>
<organism evidence="1 2">
    <name type="scientific">Marivirga salinarum</name>
    <dbReference type="NCBI Taxonomy" id="3059078"/>
    <lineage>
        <taxon>Bacteria</taxon>
        <taxon>Pseudomonadati</taxon>
        <taxon>Bacteroidota</taxon>
        <taxon>Cytophagia</taxon>
        <taxon>Cytophagales</taxon>
        <taxon>Marivirgaceae</taxon>
        <taxon>Marivirga</taxon>
    </lineage>
</organism>
<dbReference type="Pfam" id="PF23913">
    <property type="entry name" value="DUF7255"/>
    <property type="match status" value="1"/>
</dbReference>
<protein>
    <submittedName>
        <fullName evidence="1">Uncharacterized protein</fullName>
    </submittedName>
</protein>
<name>A0AA49GDA3_9BACT</name>